<comment type="caution">
    <text evidence="1">The sequence shown here is derived from an EMBL/GenBank/DDBJ whole genome shotgun (WGS) entry which is preliminary data.</text>
</comment>
<dbReference type="OrthoDB" id="10423634at2759"/>
<dbReference type="GeneID" id="94175082"/>
<evidence type="ECO:0000313" key="1">
    <source>
        <dbReference type="EMBL" id="KAG5486570.1"/>
    </source>
</evidence>
<gene>
    <name evidence="1" type="ORF">CUR178_07937</name>
</gene>
<dbReference type="RefSeq" id="XP_067695904.1">
    <property type="nucleotide sequence ID" value="XM_067839572.1"/>
</dbReference>
<dbReference type="KEGG" id="lenr:94175082"/>
<organism evidence="1 2">
    <name type="scientific">Leishmania enriettii</name>
    <dbReference type="NCBI Taxonomy" id="5663"/>
    <lineage>
        <taxon>Eukaryota</taxon>
        <taxon>Discoba</taxon>
        <taxon>Euglenozoa</taxon>
        <taxon>Kinetoplastea</taxon>
        <taxon>Metakinetoplastina</taxon>
        <taxon>Trypanosomatida</taxon>
        <taxon>Trypanosomatidae</taxon>
        <taxon>Leishmaniinae</taxon>
        <taxon>Leishmania</taxon>
    </lineage>
</organism>
<name>A0A836HLZ0_LEIEN</name>
<proteinExistence type="predicted"/>
<reference evidence="1 2" key="1">
    <citation type="submission" date="2021-02" db="EMBL/GenBank/DDBJ databases">
        <title>Leishmania (Mundinia) enrietti genome sequencing and assembly.</title>
        <authorList>
            <person name="Almutairi H."/>
            <person name="Gatherer D."/>
        </authorList>
    </citation>
    <scope>NUCLEOTIDE SEQUENCE [LARGE SCALE GENOMIC DNA]</scope>
    <source>
        <strain evidence="1">CUR178</strain>
    </source>
</reference>
<keyword evidence="2" id="KW-1185">Reference proteome</keyword>
<evidence type="ECO:0000313" key="2">
    <source>
        <dbReference type="Proteomes" id="UP000674179"/>
    </source>
</evidence>
<protein>
    <submittedName>
        <fullName evidence="1">Uncharacterized protein</fullName>
    </submittedName>
</protein>
<sequence>MGGELAFHLLDSEIVIQHVSSSRYTQTFALPRIAGGRDHDTVPLQYSLLNYQYASVHAARLASLDTIYNSSEAPGVLAQLQPPAEYHVCVAVRKTPSTATSSNDAETAVASRCFLALWGATVLVWQQQQQQEKGPPASANGIDTANAPEFSAASSDRSSSNDTATAFFPSIGERLAARTSVSPAGAAVRTYTAVPRLKTHLVPPPVPIKGMWALPPCRLRA</sequence>
<dbReference type="Proteomes" id="UP000674179">
    <property type="component" value="Chromosome 4"/>
</dbReference>
<accession>A0A836HLZ0</accession>
<dbReference type="EMBL" id="JAFHKP010000004">
    <property type="protein sequence ID" value="KAG5486570.1"/>
    <property type="molecule type" value="Genomic_DNA"/>
</dbReference>
<dbReference type="AlphaFoldDB" id="A0A836HLZ0"/>